<dbReference type="GO" id="GO:0032259">
    <property type="term" value="P:methylation"/>
    <property type="evidence" value="ECO:0007669"/>
    <property type="project" value="UniProtKB-KW"/>
</dbReference>
<name>A0A0K2GDP6_NITMO</name>
<keyword evidence="3 7" id="KW-0808">Transferase</keyword>
<evidence type="ECO:0000313" key="8">
    <source>
        <dbReference type="Proteomes" id="UP000069205"/>
    </source>
</evidence>
<dbReference type="PANTHER" id="PTHR43667">
    <property type="entry name" value="CYCLOPROPANE-FATTY-ACYL-PHOSPHOLIPID SYNTHASE"/>
    <property type="match status" value="1"/>
</dbReference>
<dbReference type="RefSeq" id="WP_053380158.1">
    <property type="nucleotide sequence ID" value="NZ_CP011801.1"/>
</dbReference>
<dbReference type="InterPro" id="IPR057206">
    <property type="entry name" value="DUF7884"/>
</dbReference>
<proteinExistence type="inferred from homology"/>
<dbReference type="InterPro" id="IPR050723">
    <property type="entry name" value="CFA/CMAS"/>
</dbReference>
<protein>
    <submittedName>
        <fullName evidence="7">Cyclopropane-fatty-acyl-phospholipid synthase</fullName>
        <ecNumber evidence="7">2.1.1.79</ecNumber>
    </submittedName>
</protein>
<dbReference type="InterPro" id="IPR029063">
    <property type="entry name" value="SAM-dependent_MTases_sf"/>
</dbReference>
<keyword evidence="8" id="KW-1185">Reference proteome</keyword>
<dbReference type="Pfam" id="PF02353">
    <property type="entry name" value="CMAS"/>
    <property type="match status" value="1"/>
</dbReference>
<organism evidence="7 8">
    <name type="scientific">Nitrospira moscoviensis</name>
    <dbReference type="NCBI Taxonomy" id="42253"/>
    <lineage>
        <taxon>Bacteria</taxon>
        <taxon>Pseudomonadati</taxon>
        <taxon>Nitrospirota</taxon>
        <taxon>Nitrospiria</taxon>
        <taxon>Nitrospirales</taxon>
        <taxon>Nitrospiraceae</taxon>
        <taxon>Nitrospira</taxon>
    </lineage>
</organism>
<dbReference type="PANTHER" id="PTHR43667:SF1">
    <property type="entry name" value="CYCLOPROPANE-FATTY-ACYL-PHOSPHOLIPID SYNTHASE"/>
    <property type="match status" value="1"/>
</dbReference>
<evidence type="ECO:0000256" key="3">
    <source>
        <dbReference type="ARBA" id="ARBA00022679"/>
    </source>
</evidence>
<evidence type="ECO:0000256" key="2">
    <source>
        <dbReference type="ARBA" id="ARBA00022603"/>
    </source>
</evidence>
<dbReference type="STRING" id="42253.NITMOv2_2667"/>
<dbReference type="Gene3D" id="3.40.50.150">
    <property type="entry name" value="Vaccinia Virus protein VP39"/>
    <property type="match status" value="1"/>
</dbReference>
<keyword evidence="4" id="KW-0949">S-adenosyl-L-methionine</keyword>
<dbReference type="EMBL" id="CP011801">
    <property type="protein sequence ID" value="ALA59080.1"/>
    <property type="molecule type" value="Genomic_DNA"/>
</dbReference>
<keyword evidence="2 7" id="KW-0489">Methyltransferase</keyword>
<evidence type="ECO:0000256" key="5">
    <source>
        <dbReference type="ARBA" id="ARBA00023098"/>
    </source>
</evidence>
<dbReference type="Proteomes" id="UP000069205">
    <property type="component" value="Chromosome"/>
</dbReference>
<dbReference type="AlphaFoldDB" id="A0A0K2GDP6"/>
<keyword evidence="5" id="KW-0443">Lipid metabolism</keyword>
<dbReference type="Pfam" id="PF25371">
    <property type="entry name" value="DUF7884"/>
    <property type="match status" value="1"/>
</dbReference>
<evidence type="ECO:0000256" key="4">
    <source>
        <dbReference type="ARBA" id="ARBA00022691"/>
    </source>
</evidence>
<evidence type="ECO:0000256" key="1">
    <source>
        <dbReference type="ARBA" id="ARBA00010815"/>
    </source>
</evidence>
<dbReference type="PIRSF" id="PIRSF003085">
    <property type="entry name" value="CMAS"/>
    <property type="match status" value="1"/>
</dbReference>
<dbReference type="EC" id="2.1.1.79" evidence="7"/>
<dbReference type="CDD" id="cd02440">
    <property type="entry name" value="AdoMet_MTases"/>
    <property type="match status" value="1"/>
</dbReference>
<dbReference type="GO" id="GO:0008825">
    <property type="term" value="F:cyclopropane-fatty-acyl-phospholipid synthase activity"/>
    <property type="evidence" value="ECO:0007669"/>
    <property type="project" value="UniProtKB-EC"/>
</dbReference>
<reference evidence="7 8" key="1">
    <citation type="journal article" date="2015" name="Proc. Natl. Acad. Sci. U.S.A.">
        <title>Expanded metabolic versatility of ubiquitous nitrite-oxidizing bacteria from the genus Nitrospira.</title>
        <authorList>
            <person name="Koch H."/>
            <person name="Lucker S."/>
            <person name="Albertsen M."/>
            <person name="Kitzinger K."/>
            <person name="Herbold C."/>
            <person name="Spieck E."/>
            <person name="Nielsen P.H."/>
            <person name="Wagner M."/>
            <person name="Daims H."/>
        </authorList>
    </citation>
    <scope>NUCLEOTIDE SEQUENCE [LARGE SCALE GENOMIC DNA]</scope>
    <source>
        <strain evidence="7 8">NSP M-1</strain>
    </source>
</reference>
<sequence>MDSSFAIRSGLALVQRLVREAGSRNVAARFWDGSAWELRSDERPAATIVFRHPESISRMLRLPIQLAVGEAYIYDDIDVEGDLAALLPLADRLLERRWTPADWLRFGAAAWSQRHLKRLPEETRALVLDGRRHGKRRDRHAVRYHYDVPVEFYRLWLDRRLLYSCAYYRRPDDALDDAQTQKLDYLCRKLRLKPGDRVLDIGCGWGGFALYAAQNYGASVHGITLSRRQAEAANQRVEELGLARRCRIDVRDYRDVQGDALYDKIVSIGMVEHVGRAQLDVYHRRAMELLTPGGVFLNQGIGTRDGNPRLGPFADRYVFPDAEVLPIQEIVRGAERSGLEVRDVESLREHYILTLDAWRRRLEERHDEAARIVGEVTYRVWRIYMAMAAYLFRRGRLSLYQTLCVKAVDGRTDLPLTREDWYRQVPAARHETPQAA</sequence>
<dbReference type="GO" id="GO:0008610">
    <property type="term" value="P:lipid biosynthetic process"/>
    <property type="evidence" value="ECO:0007669"/>
    <property type="project" value="InterPro"/>
</dbReference>
<dbReference type="KEGG" id="nmv:NITMOv2_2667"/>
<accession>A0A0K2GDP6</accession>
<evidence type="ECO:0000313" key="7">
    <source>
        <dbReference type="EMBL" id="ALA59080.1"/>
    </source>
</evidence>
<dbReference type="OrthoDB" id="9782855at2"/>
<dbReference type="SUPFAM" id="SSF53335">
    <property type="entry name" value="S-adenosyl-L-methionine-dependent methyltransferases"/>
    <property type="match status" value="1"/>
</dbReference>
<evidence type="ECO:0000259" key="6">
    <source>
        <dbReference type="Pfam" id="PF25371"/>
    </source>
</evidence>
<gene>
    <name evidence="7" type="ORF">NITMOv2_2667</name>
</gene>
<dbReference type="PATRIC" id="fig|42253.5.peg.2638"/>
<dbReference type="InterPro" id="IPR003333">
    <property type="entry name" value="CMAS"/>
</dbReference>
<comment type="similarity">
    <text evidence="1">Belongs to the CFA/CMAS family.</text>
</comment>
<feature type="domain" description="DUF7884" evidence="6">
    <location>
        <begin position="15"/>
        <end position="88"/>
    </location>
</feature>